<dbReference type="EMBL" id="JAZGQO010000002">
    <property type="protein sequence ID" value="KAK6191024.1"/>
    <property type="molecule type" value="Genomic_DNA"/>
</dbReference>
<keyword evidence="4" id="KW-0862">Zinc</keyword>
<comment type="caution">
    <text evidence="7">The sequence shown here is derived from an EMBL/GenBank/DDBJ whole genome shotgun (WGS) entry which is preliminary data.</text>
</comment>
<dbReference type="Pfam" id="PF13920">
    <property type="entry name" value="zf-C3HC4_3"/>
    <property type="match status" value="1"/>
</dbReference>
<proteinExistence type="predicted"/>
<dbReference type="AlphaFoldDB" id="A0AAN8KCW5"/>
<dbReference type="CDD" id="cd16545">
    <property type="entry name" value="RING-HC_RNF141"/>
    <property type="match status" value="1"/>
</dbReference>
<dbReference type="PROSITE" id="PS00518">
    <property type="entry name" value="ZF_RING_1"/>
    <property type="match status" value="1"/>
</dbReference>
<dbReference type="GO" id="GO:0051865">
    <property type="term" value="P:protein autoubiquitination"/>
    <property type="evidence" value="ECO:0007669"/>
    <property type="project" value="TreeGrafter"/>
</dbReference>
<dbReference type="InterPro" id="IPR013083">
    <property type="entry name" value="Znf_RING/FYVE/PHD"/>
</dbReference>
<dbReference type="PANTHER" id="PTHR12109">
    <property type="entry name" value="RING FINGER PROTEIN 141-RELATED"/>
    <property type="match status" value="1"/>
</dbReference>
<evidence type="ECO:0000256" key="3">
    <source>
        <dbReference type="ARBA" id="ARBA00022771"/>
    </source>
</evidence>
<dbReference type="InterPro" id="IPR001841">
    <property type="entry name" value="Znf_RING"/>
</dbReference>
<gene>
    <name evidence="7" type="ORF">SNE40_002774</name>
</gene>
<dbReference type="Proteomes" id="UP001347796">
    <property type="component" value="Unassembled WGS sequence"/>
</dbReference>
<protein>
    <recommendedName>
        <fullName evidence="1">RING finger protein 141</fullName>
    </recommendedName>
</protein>
<dbReference type="SMART" id="SM00184">
    <property type="entry name" value="RING"/>
    <property type="match status" value="1"/>
</dbReference>
<dbReference type="SUPFAM" id="SSF57850">
    <property type="entry name" value="RING/U-box"/>
    <property type="match status" value="1"/>
</dbReference>
<accession>A0AAN8KCW5</accession>
<evidence type="ECO:0000256" key="5">
    <source>
        <dbReference type="PROSITE-ProRule" id="PRU00175"/>
    </source>
</evidence>
<dbReference type="PROSITE" id="PS50089">
    <property type="entry name" value="ZF_RING_2"/>
    <property type="match status" value="1"/>
</dbReference>
<reference evidence="7 8" key="1">
    <citation type="submission" date="2024-01" db="EMBL/GenBank/DDBJ databases">
        <title>The genome of the rayed Mediterranean limpet Patella caerulea (Linnaeus, 1758).</title>
        <authorList>
            <person name="Anh-Thu Weber A."/>
            <person name="Halstead-Nussloch G."/>
        </authorList>
    </citation>
    <scope>NUCLEOTIDE SEQUENCE [LARGE SCALE GENOMIC DNA]</scope>
    <source>
        <strain evidence="7">AATW-2023a</strain>
        <tissue evidence="7">Whole specimen</tissue>
    </source>
</reference>
<sequence>MGQGPSFSDPAHHVGRLQANIEIMHQLANLNHEDFKNSIKELNAITQSFTDHRGKQLHFSIKKRTDDSIWWKGLARVRCVKLNSMTKRVESSRLLNLKQYITMYKEITDQVSSLSCTQPTLESNDITASCIFEGVKDGEITNADVECCICMERKSEIILPCSHEFCETCIDSWNVSHNTCPLCRSKVESTDDTWVLTEKPSRADYDSEVKGYLVGLADRTGST</sequence>
<dbReference type="InterPro" id="IPR043400">
    <property type="entry name" value="RING-HC_RNF141"/>
</dbReference>
<dbReference type="Gene3D" id="3.30.40.10">
    <property type="entry name" value="Zinc/RING finger domain, C3HC4 (zinc finger)"/>
    <property type="match status" value="1"/>
</dbReference>
<evidence type="ECO:0000256" key="2">
    <source>
        <dbReference type="ARBA" id="ARBA00022723"/>
    </source>
</evidence>
<dbReference type="GO" id="GO:0008270">
    <property type="term" value="F:zinc ion binding"/>
    <property type="evidence" value="ECO:0007669"/>
    <property type="project" value="UniProtKB-KW"/>
</dbReference>
<dbReference type="GO" id="GO:0004842">
    <property type="term" value="F:ubiquitin-protein transferase activity"/>
    <property type="evidence" value="ECO:0007669"/>
    <property type="project" value="TreeGrafter"/>
</dbReference>
<keyword evidence="8" id="KW-1185">Reference proteome</keyword>
<evidence type="ECO:0000313" key="7">
    <source>
        <dbReference type="EMBL" id="KAK6191024.1"/>
    </source>
</evidence>
<evidence type="ECO:0000256" key="1">
    <source>
        <dbReference type="ARBA" id="ARBA00022017"/>
    </source>
</evidence>
<evidence type="ECO:0000259" key="6">
    <source>
        <dbReference type="PROSITE" id="PS50089"/>
    </source>
</evidence>
<dbReference type="InterPro" id="IPR017907">
    <property type="entry name" value="Znf_RING_CS"/>
</dbReference>
<keyword evidence="3 5" id="KW-0863">Zinc-finger</keyword>
<evidence type="ECO:0000256" key="4">
    <source>
        <dbReference type="ARBA" id="ARBA00022833"/>
    </source>
</evidence>
<dbReference type="PANTHER" id="PTHR12109:SF3">
    <property type="entry name" value="RING FINGER PROTEIN 141"/>
    <property type="match status" value="1"/>
</dbReference>
<organism evidence="7 8">
    <name type="scientific">Patella caerulea</name>
    <name type="common">Rayed Mediterranean limpet</name>
    <dbReference type="NCBI Taxonomy" id="87958"/>
    <lineage>
        <taxon>Eukaryota</taxon>
        <taxon>Metazoa</taxon>
        <taxon>Spiralia</taxon>
        <taxon>Lophotrochozoa</taxon>
        <taxon>Mollusca</taxon>
        <taxon>Gastropoda</taxon>
        <taxon>Patellogastropoda</taxon>
        <taxon>Patelloidea</taxon>
        <taxon>Patellidae</taxon>
        <taxon>Patella</taxon>
    </lineage>
</organism>
<dbReference type="InterPro" id="IPR047126">
    <property type="entry name" value="RNF141-like"/>
</dbReference>
<keyword evidence="2" id="KW-0479">Metal-binding</keyword>
<name>A0AAN8KCW5_PATCE</name>
<feature type="domain" description="RING-type" evidence="6">
    <location>
        <begin position="147"/>
        <end position="184"/>
    </location>
</feature>
<evidence type="ECO:0000313" key="8">
    <source>
        <dbReference type="Proteomes" id="UP001347796"/>
    </source>
</evidence>